<dbReference type="RefSeq" id="WP_094486728.1">
    <property type="nucleotide sequence ID" value="NZ_NOXX01000206.1"/>
</dbReference>
<keyword evidence="3" id="KW-1185">Reference proteome</keyword>
<dbReference type="GO" id="GO:0016020">
    <property type="term" value="C:membrane"/>
    <property type="evidence" value="ECO:0007669"/>
    <property type="project" value="UniProtKB-SubCell"/>
</dbReference>
<sequence>MNSQFTKIVRIFLGIVLLFSGANKFFEFLPNPEADFLDSFGEVSYLLTFVGALEILIAGLLLAKKWVAFSLILLAPISINILLFHLYVHPSTIAPAVVIGLFNAILIYKHWPQYRPLFM</sequence>
<protein>
    <submittedName>
        <fullName evidence="2">DoxX protein</fullName>
    </submittedName>
</protein>
<keyword evidence="1" id="KW-0472">Membrane</keyword>
<keyword evidence="1" id="KW-0812">Transmembrane</keyword>
<evidence type="ECO:0000313" key="3">
    <source>
        <dbReference type="Proteomes" id="UP000216035"/>
    </source>
</evidence>
<gene>
    <name evidence="2" type="ORF">CHX27_10460</name>
</gene>
<dbReference type="Proteomes" id="UP000216035">
    <property type="component" value="Unassembled WGS sequence"/>
</dbReference>
<dbReference type="OrthoDB" id="8161897at2"/>
<feature type="transmembrane region" description="Helical" evidence="1">
    <location>
        <begin position="93"/>
        <end position="111"/>
    </location>
</feature>
<organism evidence="2 3">
    <name type="scientific">Flavobacterium aurantiibacter</name>
    <dbReference type="NCBI Taxonomy" id="2023067"/>
    <lineage>
        <taxon>Bacteria</taxon>
        <taxon>Pseudomonadati</taxon>
        <taxon>Bacteroidota</taxon>
        <taxon>Flavobacteriia</taxon>
        <taxon>Flavobacteriales</taxon>
        <taxon>Flavobacteriaceae</taxon>
        <taxon>Flavobacterium</taxon>
    </lineage>
</organism>
<dbReference type="EMBL" id="NOXX01000206">
    <property type="protein sequence ID" value="OYQ43313.1"/>
    <property type="molecule type" value="Genomic_DNA"/>
</dbReference>
<name>A0A255ZP79_9FLAO</name>
<evidence type="ECO:0000313" key="2">
    <source>
        <dbReference type="EMBL" id="OYQ43313.1"/>
    </source>
</evidence>
<comment type="caution">
    <text evidence="2">The sequence shown here is derived from an EMBL/GenBank/DDBJ whole genome shotgun (WGS) entry which is preliminary data.</text>
</comment>
<keyword evidence="1" id="KW-1133">Transmembrane helix</keyword>
<proteinExistence type="predicted"/>
<reference evidence="2 3" key="1">
    <citation type="submission" date="2017-07" db="EMBL/GenBank/DDBJ databases">
        <title>Flavobacterium cyanobacteriorum sp. nov., isolated from cyanobacterial aggregates in a eutrophic lake.</title>
        <authorList>
            <person name="Cai H."/>
        </authorList>
    </citation>
    <scope>NUCLEOTIDE SEQUENCE [LARGE SCALE GENOMIC DNA]</scope>
    <source>
        <strain evidence="2 3">TH167</strain>
    </source>
</reference>
<feature type="transmembrane region" description="Helical" evidence="1">
    <location>
        <begin position="43"/>
        <end position="62"/>
    </location>
</feature>
<dbReference type="AlphaFoldDB" id="A0A255ZP79"/>
<evidence type="ECO:0000256" key="1">
    <source>
        <dbReference type="SAM" id="Phobius"/>
    </source>
</evidence>
<accession>A0A255ZP79</accession>
<feature type="transmembrane region" description="Helical" evidence="1">
    <location>
        <begin position="69"/>
        <end position="87"/>
    </location>
</feature>